<gene>
    <name evidence="2" type="ORF">D5018_08025</name>
</gene>
<dbReference type="GO" id="GO:0005737">
    <property type="term" value="C:cytoplasm"/>
    <property type="evidence" value="ECO:0007669"/>
    <property type="project" value="TreeGrafter"/>
</dbReference>
<dbReference type="RefSeq" id="WP_121838491.1">
    <property type="nucleotide sequence ID" value="NZ_ML014768.1"/>
</dbReference>
<dbReference type="FunFam" id="3.40.50.720:FF:000311">
    <property type="entry name" value="Ornithine cyclodeaminase"/>
    <property type="match status" value="1"/>
</dbReference>
<dbReference type="Pfam" id="PF02423">
    <property type="entry name" value="OCD_Mu_crystall"/>
    <property type="match status" value="1"/>
</dbReference>
<dbReference type="Gene3D" id="3.30.1780.10">
    <property type="entry name" value="ornithine cyclodeaminase, domain 1"/>
    <property type="match status" value="1"/>
</dbReference>
<dbReference type="NCBIfam" id="NF004793">
    <property type="entry name" value="PRK06141.1"/>
    <property type="match status" value="1"/>
</dbReference>
<name>A0A3L8PXZ9_9GAMM</name>
<dbReference type="InterPro" id="IPR036291">
    <property type="entry name" value="NAD(P)-bd_dom_sf"/>
</dbReference>
<dbReference type="PANTHER" id="PTHR13812">
    <property type="entry name" value="KETIMINE REDUCTASE MU-CRYSTALLIN"/>
    <property type="match status" value="1"/>
</dbReference>
<dbReference type="AlphaFoldDB" id="A0A3L8PXZ9"/>
<dbReference type="PIRSF" id="PIRSF001439">
    <property type="entry name" value="CryM"/>
    <property type="match status" value="1"/>
</dbReference>
<keyword evidence="3" id="KW-1185">Reference proteome</keyword>
<dbReference type="EMBL" id="QZEI01000019">
    <property type="protein sequence ID" value="RLV60204.1"/>
    <property type="molecule type" value="Genomic_DNA"/>
</dbReference>
<dbReference type="InterPro" id="IPR003462">
    <property type="entry name" value="ODC_Mu_crystall"/>
</dbReference>
<sequence>MKLINSSQVKQALTFPELVGALRQTFSSSFGMPQRQVFELSDKNHDAFAVLPAWNEEVMGVKSFTYLPDNPAHLKSIYAQILLFSRTTGEPLAVVDGTEATYWRTAAVSALAATFLAPAKAERLLLCGTGNLASYMALAHASVRPIKEVKVWGRNASKIQIVVEQIKAERPDLHVSSETELTQQTVSWADIVSCATRSPKPLFDGGWVSEGTHVDLVGNHLKNARECDTELMLRSEVYVDAKINTFAEAGELLIPLAEKKFNLAQVKGELSQLCKTEIDGRASDSNITLFKSVGTAIADLSCAHLVYQKN</sequence>
<organism evidence="2 3">
    <name type="scientific">Parashewanella curva</name>
    <dbReference type="NCBI Taxonomy" id="2338552"/>
    <lineage>
        <taxon>Bacteria</taxon>
        <taxon>Pseudomonadati</taxon>
        <taxon>Pseudomonadota</taxon>
        <taxon>Gammaproteobacteria</taxon>
        <taxon>Alteromonadales</taxon>
        <taxon>Shewanellaceae</taxon>
        <taxon>Parashewanella</taxon>
    </lineage>
</organism>
<dbReference type="OrthoDB" id="9809203at2"/>
<evidence type="ECO:0000313" key="3">
    <source>
        <dbReference type="Proteomes" id="UP000281474"/>
    </source>
</evidence>
<dbReference type="Gene3D" id="3.40.50.720">
    <property type="entry name" value="NAD(P)-binding Rossmann-like Domain"/>
    <property type="match status" value="1"/>
</dbReference>
<comment type="caution">
    <text evidence="2">The sequence shown here is derived from an EMBL/GenBank/DDBJ whole genome shotgun (WGS) entry which is preliminary data.</text>
</comment>
<protein>
    <submittedName>
        <fullName evidence="2">Ornithine cyclodeaminase family protein</fullName>
    </submittedName>
</protein>
<dbReference type="GO" id="GO:0016491">
    <property type="term" value="F:oxidoreductase activity"/>
    <property type="evidence" value="ECO:0007669"/>
    <property type="project" value="UniProtKB-ARBA"/>
</dbReference>
<dbReference type="PANTHER" id="PTHR13812:SF19">
    <property type="entry name" value="KETIMINE REDUCTASE MU-CRYSTALLIN"/>
    <property type="match status" value="1"/>
</dbReference>
<reference evidence="2 3" key="1">
    <citation type="submission" date="2018-09" db="EMBL/GenBank/DDBJ databases">
        <title>Phylogeny of the Shewanellaceae, and recommendation for two new genera, Pseudoshewanella and Parashewanella.</title>
        <authorList>
            <person name="Wang G."/>
        </authorList>
    </citation>
    <scope>NUCLEOTIDE SEQUENCE [LARGE SCALE GENOMIC DNA]</scope>
    <source>
        <strain evidence="2 3">C51</strain>
    </source>
</reference>
<proteinExistence type="inferred from homology"/>
<dbReference type="InterPro" id="IPR023401">
    <property type="entry name" value="ODC_N"/>
</dbReference>
<accession>A0A3L8PXZ9</accession>
<dbReference type="GO" id="GO:0019752">
    <property type="term" value="P:carboxylic acid metabolic process"/>
    <property type="evidence" value="ECO:0007669"/>
    <property type="project" value="UniProtKB-ARBA"/>
</dbReference>
<dbReference type="SUPFAM" id="SSF51735">
    <property type="entry name" value="NAD(P)-binding Rossmann-fold domains"/>
    <property type="match status" value="1"/>
</dbReference>
<evidence type="ECO:0000313" key="2">
    <source>
        <dbReference type="EMBL" id="RLV60204.1"/>
    </source>
</evidence>
<comment type="similarity">
    <text evidence="1">Belongs to the ornithine cyclodeaminase/mu-crystallin family.</text>
</comment>
<dbReference type="Proteomes" id="UP000281474">
    <property type="component" value="Unassembled WGS sequence"/>
</dbReference>
<evidence type="ECO:0000256" key="1">
    <source>
        <dbReference type="ARBA" id="ARBA00008903"/>
    </source>
</evidence>